<evidence type="ECO:0000313" key="2">
    <source>
        <dbReference type="EMBL" id="PWN65299.1"/>
    </source>
</evidence>
<dbReference type="Proteomes" id="UP000236413">
    <property type="component" value="Unassembled WGS sequence"/>
</dbReference>
<dbReference type="NCBIfam" id="TIGR01764">
    <property type="entry name" value="excise"/>
    <property type="match status" value="1"/>
</dbReference>
<evidence type="ECO:0000259" key="1">
    <source>
        <dbReference type="Pfam" id="PF12728"/>
    </source>
</evidence>
<evidence type="ECO:0000313" key="3">
    <source>
        <dbReference type="Proteomes" id="UP000236413"/>
    </source>
</evidence>
<dbReference type="InterPro" id="IPR010093">
    <property type="entry name" value="SinI_DNA-bd"/>
</dbReference>
<gene>
    <name evidence="2" type="ORF">C1634_000710</name>
</gene>
<dbReference type="SUPFAM" id="SSF46955">
    <property type="entry name" value="Putative DNA-binding domain"/>
    <property type="match status" value="1"/>
</dbReference>
<dbReference type="InterPro" id="IPR041657">
    <property type="entry name" value="HTH_17"/>
</dbReference>
<name>A0A316WVY0_9FLAO</name>
<keyword evidence="2" id="KW-0238">DNA-binding</keyword>
<accession>A0A316WVY0</accession>
<feature type="domain" description="Helix-turn-helix" evidence="1">
    <location>
        <begin position="30"/>
        <end position="79"/>
    </location>
</feature>
<proteinExistence type="predicted"/>
<dbReference type="AlphaFoldDB" id="A0A316WVY0"/>
<dbReference type="Pfam" id="PF12728">
    <property type="entry name" value="HTH_17"/>
    <property type="match status" value="1"/>
</dbReference>
<organism evidence="2 3">
    <name type="scientific">Chryseobacterium viscerum</name>
    <dbReference type="NCBI Taxonomy" id="1037377"/>
    <lineage>
        <taxon>Bacteria</taxon>
        <taxon>Pseudomonadati</taxon>
        <taxon>Bacteroidota</taxon>
        <taxon>Flavobacteriia</taxon>
        <taxon>Flavobacteriales</taxon>
        <taxon>Weeksellaceae</taxon>
        <taxon>Chryseobacterium group</taxon>
        <taxon>Chryseobacterium</taxon>
    </lineage>
</organism>
<dbReference type="InterPro" id="IPR009061">
    <property type="entry name" value="DNA-bd_dom_put_sf"/>
</dbReference>
<dbReference type="EMBL" id="PPEG02000001">
    <property type="protein sequence ID" value="PWN65299.1"/>
    <property type="molecule type" value="Genomic_DNA"/>
</dbReference>
<comment type="caution">
    <text evidence="2">The sequence shown here is derived from an EMBL/GenBank/DDBJ whole genome shotgun (WGS) entry which is preliminary data.</text>
</comment>
<dbReference type="RefSeq" id="WP_103234612.1">
    <property type="nucleotide sequence ID" value="NZ_PPEG02000001.1"/>
</dbReference>
<reference evidence="2 3" key="1">
    <citation type="submission" date="2018-04" db="EMBL/GenBank/DDBJ databases">
        <title>Chryseobacterium oncorhynchi 701B-08T from rainbow trout, and Chryseobacterium viscerum 687B-08T from diseased fish.</title>
        <authorList>
            <person name="Jeong J.-J."/>
            <person name="Lee Y.J."/>
            <person name="Pathiraja D."/>
            <person name="Park B."/>
            <person name="Choi I.-G."/>
            <person name="Kim K.D."/>
        </authorList>
    </citation>
    <scope>NUCLEOTIDE SEQUENCE [LARGE SCALE GENOMIC DNA]</scope>
    <source>
        <strain evidence="2 3">687B-08</strain>
    </source>
</reference>
<sequence length="102" mass="12174">MKQPEQPTNNKFYDILVEIRNLMLLKKEILNIDEVALYTGFEKSYLYKLTSRRAIPHYKTPGGKSIFFKREEINDWLTQIKIPTNDEIETEATLINQRIKRK</sequence>
<protein>
    <submittedName>
        <fullName evidence="2">DNA-binding protein</fullName>
    </submittedName>
</protein>
<dbReference type="GO" id="GO:0003677">
    <property type="term" value="F:DNA binding"/>
    <property type="evidence" value="ECO:0007669"/>
    <property type="project" value="UniProtKB-KW"/>
</dbReference>